<feature type="non-terminal residue" evidence="1">
    <location>
        <position position="92"/>
    </location>
</feature>
<evidence type="ECO:0000313" key="2">
    <source>
        <dbReference type="Proteomes" id="UP001174867"/>
    </source>
</evidence>
<comment type="caution">
    <text evidence="1">The sequence shown here is derived from an EMBL/GenBank/DDBJ whole genome shotgun (WGS) entry which is preliminary data.</text>
</comment>
<dbReference type="Pfam" id="PF05593">
    <property type="entry name" value="RHS_repeat"/>
    <property type="match status" value="1"/>
</dbReference>
<dbReference type="InterPro" id="IPR031325">
    <property type="entry name" value="RHS_repeat"/>
</dbReference>
<keyword evidence="2" id="KW-1185">Reference proteome</keyword>
<dbReference type="InterPro" id="IPR006530">
    <property type="entry name" value="YD"/>
</dbReference>
<name>A0ABT8Q447_9ENTR</name>
<proteinExistence type="predicted"/>
<protein>
    <submittedName>
        <fullName evidence="1">YD repeat-containing protein</fullName>
    </submittedName>
</protein>
<dbReference type="NCBIfam" id="TIGR01643">
    <property type="entry name" value="YD_repeat_2x"/>
    <property type="match status" value="1"/>
</dbReference>
<dbReference type="EMBL" id="JAUJYW010000034">
    <property type="protein sequence ID" value="MDN8602314.1"/>
    <property type="molecule type" value="Genomic_DNA"/>
</dbReference>
<dbReference type="Gene3D" id="2.180.10.10">
    <property type="entry name" value="RHS repeat-associated core"/>
    <property type="match status" value="1"/>
</dbReference>
<dbReference type="Proteomes" id="UP001174867">
    <property type="component" value="Unassembled WGS sequence"/>
</dbReference>
<reference evidence="1 2" key="1">
    <citation type="submission" date="2023-07" db="EMBL/GenBank/DDBJ databases">
        <title>Citrobacter selenititolerans sp. nov., isolated from seleniferous soil.</title>
        <authorList>
            <person name="Zhang S."/>
            <person name="Li K."/>
            <person name="Peng J."/>
            <person name="Wang H."/>
            <person name="Sun J."/>
            <person name="Guo Y."/>
        </authorList>
    </citation>
    <scope>NUCLEOTIDE SEQUENCE [LARGE SCALE GENOMIC DNA]</scope>
    <source>
        <strain evidence="1 2">S2-9</strain>
    </source>
</reference>
<gene>
    <name evidence="1" type="ORF">Q0A17_23395</name>
</gene>
<accession>A0ABT8Q447</accession>
<organism evidence="1 2">
    <name type="scientific">Citrobacter enshiensis</name>
    <dbReference type="NCBI Taxonomy" id="2971264"/>
    <lineage>
        <taxon>Bacteria</taxon>
        <taxon>Pseudomonadati</taxon>
        <taxon>Pseudomonadota</taxon>
        <taxon>Gammaproteobacteria</taxon>
        <taxon>Enterobacterales</taxon>
        <taxon>Enterobacteriaceae</taxon>
        <taxon>Citrobacter</taxon>
    </lineage>
</organism>
<evidence type="ECO:0000313" key="1">
    <source>
        <dbReference type="EMBL" id="MDN8602314.1"/>
    </source>
</evidence>
<sequence length="92" mass="11272">TTYEQQSGRVIKRNDDVYRYDECGRLVEKHVLHNGFRPALWRYRWDDQGQLQQLITPQGERWQYRYDAFGRRISKRRLNSVKGIAGYDYRWS</sequence>
<feature type="non-terminal residue" evidence="1">
    <location>
        <position position="1"/>
    </location>
</feature>